<name>A0A6P4ICB8_DROKI</name>
<protein>
    <submittedName>
        <fullName evidence="3">Uncharacterized protein isoform X1</fullName>
    </submittedName>
</protein>
<dbReference type="AlphaFoldDB" id="A0A6P4ICB8"/>
<dbReference type="OrthoDB" id="7869929at2759"/>
<gene>
    <name evidence="3" type="primary">LOC108073183</name>
</gene>
<feature type="transmembrane region" description="Helical" evidence="1">
    <location>
        <begin position="143"/>
        <end position="165"/>
    </location>
</feature>
<dbReference type="RefSeq" id="XP_017020178.1">
    <property type="nucleotide sequence ID" value="XM_017164689.3"/>
</dbReference>
<organism evidence="2 3">
    <name type="scientific">Drosophila kikkawai</name>
    <name type="common">Fruit fly</name>
    <dbReference type="NCBI Taxonomy" id="30033"/>
    <lineage>
        <taxon>Eukaryota</taxon>
        <taxon>Metazoa</taxon>
        <taxon>Ecdysozoa</taxon>
        <taxon>Arthropoda</taxon>
        <taxon>Hexapoda</taxon>
        <taxon>Insecta</taxon>
        <taxon>Pterygota</taxon>
        <taxon>Neoptera</taxon>
        <taxon>Endopterygota</taxon>
        <taxon>Diptera</taxon>
        <taxon>Brachycera</taxon>
        <taxon>Muscomorpha</taxon>
        <taxon>Ephydroidea</taxon>
        <taxon>Drosophilidae</taxon>
        <taxon>Drosophila</taxon>
        <taxon>Sophophora</taxon>
    </lineage>
</organism>
<evidence type="ECO:0000313" key="3">
    <source>
        <dbReference type="RefSeq" id="XP_017020178.1"/>
    </source>
</evidence>
<feature type="transmembrane region" description="Helical" evidence="1">
    <location>
        <begin position="27"/>
        <end position="47"/>
    </location>
</feature>
<feature type="transmembrane region" description="Helical" evidence="1">
    <location>
        <begin position="95"/>
        <end position="115"/>
    </location>
</feature>
<evidence type="ECO:0000313" key="2">
    <source>
        <dbReference type="Proteomes" id="UP001652661"/>
    </source>
</evidence>
<accession>A0A6P4ICB8</accession>
<keyword evidence="1" id="KW-0472">Membrane</keyword>
<keyword evidence="1" id="KW-1133">Transmembrane helix</keyword>
<feature type="transmembrane region" description="Helical" evidence="1">
    <location>
        <begin position="59"/>
        <end position="83"/>
    </location>
</feature>
<sequence length="183" mass="20942">MNSVSVIAYYFQITSLSSIMALSRKEIIAILLLITTLLNVLNATYFANIVHLHSSYEQVAHQVVCVGTAYICVIYALSTWLYHSNYHRSRQEMRFVLATMLLLMIVSHCVSTYFFREKMAFKGLSECTDLRSLFTSMTNVAKMISLVLSIICILLLCVALLMVLFKTWRSRKKRAKAEFKESA</sequence>
<reference evidence="3" key="1">
    <citation type="submission" date="2025-08" db="UniProtKB">
        <authorList>
            <consortium name="RefSeq"/>
        </authorList>
    </citation>
    <scope>IDENTIFICATION</scope>
    <source>
        <strain evidence="3">14028-0561.14</strain>
        <tissue evidence="3">Whole fly</tissue>
    </source>
</reference>
<dbReference type="GeneID" id="108073183"/>
<keyword evidence="2" id="KW-1185">Reference proteome</keyword>
<evidence type="ECO:0000256" key="1">
    <source>
        <dbReference type="SAM" id="Phobius"/>
    </source>
</evidence>
<keyword evidence="1" id="KW-0812">Transmembrane</keyword>
<proteinExistence type="predicted"/>
<dbReference type="Proteomes" id="UP001652661">
    <property type="component" value="Chromosome 3R"/>
</dbReference>